<reference evidence="1" key="1">
    <citation type="submission" date="2021-01" db="EMBL/GenBank/DDBJ databases">
        <authorList>
            <consortium name="Genoscope - CEA"/>
            <person name="William W."/>
        </authorList>
    </citation>
    <scope>NUCLEOTIDE SEQUENCE</scope>
</reference>
<dbReference type="Proteomes" id="UP000683925">
    <property type="component" value="Unassembled WGS sequence"/>
</dbReference>
<evidence type="ECO:0000313" key="1">
    <source>
        <dbReference type="EMBL" id="CAD8203619.1"/>
    </source>
</evidence>
<dbReference type="AlphaFoldDB" id="A0A8S1XR29"/>
<organism evidence="1 2">
    <name type="scientific">Paramecium octaurelia</name>
    <dbReference type="NCBI Taxonomy" id="43137"/>
    <lineage>
        <taxon>Eukaryota</taxon>
        <taxon>Sar</taxon>
        <taxon>Alveolata</taxon>
        <taxon>Ciliophora</taxon>
        <taxon>Intramacronucleata</taxon>
        <taxon>Oligohymenophorea</taxon>
        <taxon>Peniculida</taxon>
        <taxon>Parameciidae</taxon>
        <taxon>Paramecium</taxon>
    </lineage>
</organism>
<dbReference type="OrthoDB" id="295298at2759"/>
<evidence type="ECO:0000313" key="2">
    <source>
        <dbReference type="Proteomes" id="UP000683925"/>
    </source>
</evidence>
<sequence>MITLDLIREYYAHASQYLQMMRVLNEIEISFKYYIYKLIDIYMSRDPQLELLNIEPTLREFIQMPVANKFYQQIETDFTAEPWDVPITPAKSSQQKKRIITFKQPITRLMPRQSITESPTNISRPKSCHHKSAFAELGVPTPQPSCPKVLQRIIISAQHKSSRKNSTSQYRQKCLKNILLAQKQNSQQCNYTHTSTDYFNFISSINPVSQKNKTTTEPFLKKFKLKLKNMLN</sequence>
<proteinExistence type="predicted"/>
<dbReference type="EMBL" id="CAJJDP010000130">
    <property type="protein sequence ID" value="CAD8203619.1"/>
    <property type="molecule type" value="Genomic_DNA"/>
</dbReference>
<dbReference type="OMA" id="CHHKSAF"/>
<gene>
    <name evidence="1" type="ORF">POCTA_138.1.T1300121</name>
</gene>
<protein>
    <submittedName>
        <fullName evidence="1">Uncharacterized protein</fullName>
    </submittedName>
</protein>
<keyword evidence="2" id="KW-1185">Reference proteome</keyword>
<comment type="caution">
    <text evidence="1">The sequence shown here is derived from an EMBL/GenBank/DDBJ whole genome shotgun (WGS) entry which is preliminary data.</text>
</comment>
<accession>A0A8S1XR29</accession>
<name>A0A8S1XR29_PAROT</name>